<evidence type="ECO:0000256" key="1">
    <source>
        <dbReference type="SAM" id="MobiDB-lite"/>
    </source>
</evidence>
<evidence type="ECO:0000313" key="3">
    <source>
        <dbReference type="Proteomes" id="UP000279968"/>
    </source>
</evidence>
<dbReference type="RefSeq" id="WP_120780173.1">
    <property type="nucleotide sequence ID" value="NZ_JBHLUP010000002.1"/>
</dbReference>
<dbReference type="Proteomes" id="UP000279968">
    <property type="component" value="Unassembled WGS sequence"/>
</dbReference>
<keyword evidence="3" id="KW-1185">Reference proteome</keyword>
<dbReference type="EMBL" id="RBAN01000002">
    <property type="protein sequence ID" value="RKN55990.1"/>
    <property type="molecule type" value="Genomic_DNA"/>
</dbReference>
<feature type="compositionally biased region" description="Polar residues" evidence="1">
    <location>
        <begin position="1"/>
        <end position="10"/>
    </location>
</feature>
<organism evidence="2 3">
    <name type="scientific">Micromonospora costi</name>
    <dbReference type="NCBI Taxonomy" id="1530042"/>
    <lineage>
        <taxon>Bacteria</taxon>
        <taxon>Bacillati</taxon>
        <taxon>Actinomycetota</taxon>
        <taxon>Actinomycetes</taxon>
        <taxon>Micromonosporales</taxon>
        <taxon>Micromonosporaceae</taxon>
        <taxon>Micromonospora</taxon>
    </lineage>
</organism>
<name>A0A3B0A6R3_9ACTN</name>
<gene>
    <name evidence="2" type="ORF">D7193_15510</name>
</gene>
<sequence>MASNRTSDSTRPAGLAPSVYWPGRRDGAAGADDSSALRSCRDNIDGPLCAPDNRCPAHHLGSDLAALRSLRARVNNGWVPANDAELRAWAEGYTAGWNQGYLDGQEAVVPVRKRPVRKPPFRKPH</sequence>
<accession>A0A3B0A6R3</accession>
<dbReference type="AlphaFoldDB" id="A0A3B0A6R3"/>
<feature type="region of interest" description="Disordered" evidence="1">
    <location>
        <begin position="1"/>
        <end position="35"/>
    </location>
</feature>
<evidence type="ECO:0000313" key="2">
    <source>
        <dbReference type="EMBL" id="RKN55990.1"/>
    </source>
</evidence>
<proteinExistence type="predicted"/>
<comment type="caution">
    <text evidence="2">The sequence shown here is derived from an EMBL/GenBank/DDBJ whole genome shotgun (WGS) entry which is preliminary data.</text>
</comment>
<protein>
    <submittedName>
        <fullName evidence="2">Uncharacterized protein</fullName>
    </submittedName>
</protein>
<reference evidence="2 3" key="1">
    <citation type="journal article" date="2015" name="Int. J. Syst. Evol. Microbiol.">
        <title>Micromonospora costi sp. nov., isolated from a leaf of Costus speciosus.</title>
        <authorList>
            <person name="Thawai C."/>
        </authorList>
    </citation>
    <scope>NUCLEOTIDE SEQUENCE [LARGE SCALE GENOMIC DNA]</scope>
    <source>
        <strain evidence="2 3">CS1-12</strain>
    </source>
</reference>